<dbReference type="PANTHER" id="PTHR12764">
    <property type="entry name" value="WD REPEAT DOMAIN-RELATED"/>
    <property type="match status" value="1"/>
</dbReference>
<dbReference type="Pfam" id="PF25768">
    <property type="entry name" value="TPR_IFT121"/>
    <property type="match status" value="1"/>
</dbReference>
<dbReference type="EMBL" id="CAJPIZ010001950">
    <property type="protein sequence ID" value="CAG2104311.1"/>
    <property type="molecule type" value="Genomic_DNA"/>
</dbReference>
<dbReference type="GO" id="GO:1905515">
    <property type="term" value="P:non-motile cilium assembly"/>
    <property type="evidence" value="ECO:0007669"/>
    <property type="project" value="TreeGrafter"/>
</dbReference>
<dbReference type="SUPFAM" id="SSF50978">
    <property type="entry name" value="WD40 repeat-like"/>
    <property type="match status" value="2"/>
</dbReference>
<evidence type="ECO:0000256" key="1">
    <source>
        <dbReference type="ARBA" id="ARBA00004120"/>
    </source>
</evidence>
<keyword evidence="16" id="KW-1185">Reference proteome</keyword>
<dbReference type="InterPro" id="IPR039857">
    <property type="entry name" value="Ift122/121"/>
</dbReference>
<comment type="subcellular location">
    <subcellularLocation>
        <location evidence="1">Cytoplasm</location>
        <location evidence="1">Cytoskeleton</location>
        <location evidence="1">Cilium basal body</location>
    </subcellularLocation>
</comment>
<evidence type="ECO:0000259" key="13">
    <source>
        <dbReference type="Pfam" id="PF24797"/>
    </source>
</evidence>
<feature type="domain" description="IFT121-like zinc finger" evidence="10">
    <location>
        <begin position="1191"/>
        <end position="1233"/>
    </location>
</feature>
<feature type="domain" description="IFT121/TULP4 N-terminal" evidence="13">
    <location>
        <begin position="1"/>
        <end position="345"/>
    </location>
</feature>
<dbReference type="InterPro" id="IPR057361">
    <property type="entry name" value="TPR_WDR35"/>
</dbReference>
<evidence type="ECO:0000256" key="6">
    <source>
        <dbReference type="ARBA" id="ARBA00023069"/>
    </source>
</evidence>
<evidence type="ECO:0008006" key="17">
    <source>
        <dbReference type="Google" id="ProtNLM"/>
    </source>
</evidence>
<feature type="domain" description="IFT121-like TPR repeats" evidence="14">
    <location>
        <begin position="1060"/>
        <end position="1159"/>
    </location>
</feature>
<dbReference type="GO" id="GO:0061512">
    <property type="term" value="P:protein localization to cilium"/>
    <property type="evidence" value="ECO:0007669"/>
    <property type="project" value="TreeGrafter"/>
</dbReference>
<evidence type="ECO:0000259" key="14">
    <source>
        <dbReference type="Pfam" id="PF25768"/>
    </source>
</evidence>
<dbReference type="InterPro" id="IPR015943">
    <property type="entry name" value="WD40/YVTN_repeat-like_dom_sf"/>
</dbReference>
<dbReference type="SUPFAM" id="SSF48452">
    <property type="entry name" value="TPR-like"/>
    <property type="match status" value="1"/>
</dbReference>
<evidence type="ECO:0000256" key="2">
    <source>
        <dbReference type="ARBA" id="ARBA00022490"/>
    </source>
</evidence>
<dbReference type="InterPro" id="IPR057979">
    <property type="entry name" value="TPR_IFT121"/>
</dbReference>
<feature type="domain" description="IFT80/172/WDR35 TPR" evidence="11">
    <location>
        <begin position="738"/>
        <end position="826"/>
    </location>
</feature>
<dbReference type="InterPro" id="IPR001680">
    <property type="entry name" value="WD40_rpt"/>
</dbReference>
<feature type="domain" description="IFT121 second beta-propeller" evidence="12">
    <location>
        <begin position="390"/>
        <end position="681"/>
    </location>
</feature>
<dbReference type="Pfam" id="PF23387">
    <property type="entry name" value="TPR_IFT80_172"/>
    <property type="match status" value="1"/>
</dbReference>
<evidence type="ECO:0000259" key="10">
    <source>
        <dbReference type="Pfam" id="PF23145"/>
    </source>
</evidence>
<keyword evidence="5" id="KW-0970">Cilium biogenesis/degradation</keyword>
<keyword evidence="8" id="KW-0966">Cell projection</keyword>
<dbReference type="Pfam" id="PF23390">
    <property type="entry name" value="Beta-prop_WDR35_2nd"/>
    <property type="match status" value="1"/>
</dbReference>
<dbReference type="InterPro" id="IPR056158">
    <property type="entry name" value="Beta-prop_IFT121_2nd"/>
</dbReference>
<dbReference type="InterPro" id="IPR011990">
    <property type="entry name" value="TPR-like_helical_dom_sf"/>
</dbReference>
<dbReference type="InterPro" id="IPR056159">
    <property type="entry name" value="Beta-prop_IFT121_TULP_N"/>
</dbReference>
<dbReference type="InterPro" id="IPR056170">
    <property type="entry name" value="Znf_IFT121-like"/>
</dbReference>
<sequence length="1238" mass="138776">MFVYLSKKIAIPNNHKVRGLAWSRDHGFIACGGEDGLLKVLKLESGGPDAGADGNKAQAKGLAASRNLSMNQTLEGHSGTVENMCWNEPFQKLTSSDQNGLIIVWMLYKGSWYEEMVNNRNKSVVRGMAWTFDGQKICIVYEDGAVIVGSVDGNRLWGKELKGMRLSQVEWSPDGRLILFGVLDSEVHVYDQNGNFLTKVSLQAIQGLYARSAAYGTAAQVIGIRWFNGTAVAKSKESQSLAIAFETGRIQLMRYESDDNPIVFDTEIRVSSICWNTAGTVLSVTGCVDTEGDNKRNFIKFYNQSGELIQTLRVPGKEIYSSSWEREGLRIALAVDSYIFFANIRPDYKWCYFASTVVYALAPNTGTTGQAATGDEYQTQSTALSAGPVDTIVFWHIPSETKHVKSVRNLLQISSHALQCVIATKCDDPGVKKRDTSSLIVCNAIGTPVDMTNIELYVHYLAVNSTRVVAASRDSFLLWRFRAPTAAALMAPKGIAAQRITYSEMGLSMDGMDSDDDQPVRTTFISHNDPICGIVCSEKDLIVAQESGTFQHYLLPNVSLVSKFNIQCQTSRMALNRDSSRLAIIDTIGTLLVYDLEANSTTDRSESSGKLLEFERHDVWDVKWASDDADMMAITEKTKLCVFNMKTLEAEPDPFASSGHICVFEELTLRTVLLDELVNDNRQTGGGGGSGDEQILSIGGHVVDYETKSLADARQMLETAADLREATSYIERQSHPRLWRLLCETALRALALDVAEVAMVKCRDYKGIQFVKRVKQLQNESLKRAEIMAYFGDFDASERLYLEVDRRDLAIELRRTLGQYQRVVELLQGSDFGTADDHQMRDALCSLGDYFADRHDWEEAVVHYERSGAYDRLFECYCLLENYDGLKKLVTNFADSHPILAEFGRTFESVGMCLEAVDAYRRGRKIDLAIDCCVHMSEWKLAIDLAHEYDVPDIDGLLSKYAEHLLSKHRFFDIVELYRKANKLSEASAMLLKVIKDSKRDAKADPIVLKKLYTLVGLLHEESRRSPNRSSTQTKKSSALTALLNDDSFQFENTNYMVLDEPWKGAEAYHFLILCQRQLYDGYFDSAMKTALHLRDFEDFIDAEEIYCLLGLASAANKAFSICSKAFIKLESLESIAEERRQLYEELAIQIFSANPPKDWRSAAKSECTACETMISDWLTVCPSCHMKFSICVASGRPIMDSTKQWTCGRCGHHAYKADLVTFNNCPLCHQSVQQKRT</sequence>
<dbReference type="Pfam" id="PF24797">
    <property type="entry name" value="Beta-prop_WDR35_TULP_N"/>
    <property type="match status" value="1"/>
</dbReference>
<dbReference type="GO" id="GO:0097730">
    <property type="term" value="C:non-motile cilium"/>
    <property type="evidence" value="ECO:0007669"/>
    <property type="project" value="TreeGrafter"/>
</dbReference>
<name>A0A7R9KL76_9ACAR</name>
<keyword evidence="2" id="KW-0963">Cytoplasm</keyword>
<evidence type="ECO:0000256" key="4">
    <source>
        <dbReference type="ARBA" id="ARBA00022737"/>
    </source>
</evidence>
<gene>
    <name evidence="15" type="ORF">OSB1V03_LOCUS4328</name>
</gene>
<evidence type="ECO:0000256" key="8">
    <source>
        <dbReference type="ARBA" id="ARBA00023273"/>
    </source>
</evidence>
<dbReference type="InterPro" id="IPR056157">
    <property type="entry name" value="TPR_IFT80_172_dom"/>
</dbReference>
<dbReference type="PANTHER" id="PTHR12764:SF5">
    <property type="entry name" value="LD29485P"/>
    <property type="match status" value="1"/>
</dbReference>
<dbReference type="Gene3D" id="1.25.40.470">
    <property type="match status" value="1"/>
</dbReference>
<dbReference type="InterPro" id="IPR017233">
    <property type="entry name" value="WDR35"/>
</dbReference>
<evidence type="ECO:0000259" key="12">
    <source>
        <dbReference type="Pfam" id="PF23390"/>
    </source>
</evidence>
<dbReference type="OrthoDB" id="10260567at2759"/>
<evidence type="ECO:0000256" key="7">
    <source>
        <dbReference type="ARBA" id="ARBA00023212"/>
    </source>
</evidence>
<keyword evidence="7" id="KW-0206">Cytoskeleton</keyword>
<dbReference type="Gene3D" id="2.130.10.10">
    <property type="entry name" value="YVTN repeat-like/Quinoprotein amine dehydrogenase"/>
    <property type="match status" value="2"/>
</dbReference>
<accession>A0A7R9KL76</accession>
<dbReference type="SMART" id="SM00320">
    <property type="entry name" value="WD40"/>
    <property type="match status" value="5"/>
</dbReference>
<dbReference type="PIRSF" id="PIRSF037536">
    <property type="entry name" value="WD_repeat_p35"/>
    <property type="match status" value="1"/>
</dbReference>
<reference evidence="15" key="1">
    <citation type="submission" date="2020-11" db="EMBL/GenBank/DDBJ databases">
        <authorList>
            <person name="Tran Van P."/>
        </authorList>
    </citation>
    <scope>NUCLEOTIDE SEQUENCE</scope>
</reference>
<dbReference type="EMBL" id="OC856525">
    <property type="protein sequence ID" value="CAD7623881.1"/>
    <property type="molecule type" value="Genomic_DNA"/>
</dbReference>
<dbReference type="PROSITE" id="PS50082">
    <property type="entry name" value="WD_REPEATS_2"/>
    <property type="match status" value="1"/>
</dbReference>
<dbReference type="InterPro" id="IPR036322">
    <property type="entry name" value="WD40_repeat_dom_sf"/>
</dbReference>
<evidence type="ECO:0000256" key="5">
    <source>
        <dbReference type="ARBA" id="ARBA00022794"/>
    </source>
</evidence>
<dbReference type="AlphaFoldDB" id="A0A7R9KL76"/>
<dbReference type="Proteomes" id="UP000759131">
    <property type="component" value="Unassembled WGS sequence"/>
</dbReference>
<dbReference type="Pfam" id="PF25170">
    <property type="entry name" value="TPR_WDR35"/>
    <property type="match status" value="1"/>
</dbReference>
<feature type="repeat" description="WD" evidence="9">
    <location>
        <begin position="74"/>
        <end position="105"/>
    </location>
</feature>
<keyword evidence="3 9" id="KW-0853">WD repeat</keyword>
<protein>
    <recommendedName>
        <fullName evidence="17">WD repeat-containing protein 55 homolog</fullName>
    </recommendedName>
</protein>
<evidence type="ECO:0000256" key="9">
    <source>
        <dbReference type="PROSITE-ProRule" id="PRU00221"/>
    </source>
</evidence>
<evidence type="ECO:0000256" key="3">
    <source>
        <dbReference type="ARBA" id="ARBA00022574"/>
    </source>
</evidence>
<keyword evidence="6" id="KW-0969">Cilium</keyword>
<evidence type="ECO:0000313" key="15">
    <source>
        <dbReference type="EMBL" id="CAD7623881.1"/>
    </source>
</evidence>
<dbReference type="Pfam" id="PF23145">
    <property type="entry name" value="Zf_2nd_IFT121"/>
    <property type="match status" value="1"/>
</dbReference>
<dbReference type="GO" id="GO:0035721">
    <property type="term" value="P:intraciliary retrograde transport"/>
    <property type="evidence" value="ECO:0007669"/>
    <property type="project" value="TreeGrafter"/>
</dbReference>
<evidence type="ECO:0000313" key="16">
    <source>
        <dbReference type="Proteomes" id="UP000759131"/>
    </source>
</evidence>
<keyword evidence="4" id="KW-0677">Repeat</keyword>
<evidence type="ECO:0000259" key="11">
    <source>
        <dbReference type="Pfam" id="PF23387"/>
    </source>
</evidence>
<dbReference type="GO" id="GO:0030991">
    <property type="term" value="C:intraciliary transport particle A"/>
    <property type="evidence" value="ECO:0007669"/>
    <property type="project" value="TreeGrafter"/>
</dbReference>
<organism evidence="15">
    <name type="scientific">Medioppia subpectinata</name>
    <dbReference type="NCBI Taxonomy" id="1979941"/>
    <lineage>
        <taxon>Eukaryota</taxon>
        <taxon>Metazoa</taxon>
        <taxon>Ecdysozoa</taxon>
        <taxon>Arthropoda</taxon>
        <taxon>Chelicerata</taxon>
        <taxon>Arachnida</taxon>
        <taxon>Acari</taxon>
        <taxon>Acariformes</taxon>
        <taxon>Sarcoptiformes</taxon>
        <taxon>Oribatida</taxon>
        <taxon>Brachypylina</taxon>
        <taxon>Oppioidea</taxon>
        <taxon>Oppiidae</taxon>
        <taxon>Medioppia</taxon>
    </lineage>
</organism>
<proteinExistence type="predicted"/>